<evidence type="ECO:0000256" key="6">
    <source>
        <dbReference type="ARBA" id="ARBA00022679"/>
    </source>
</evidence>
<evidence type="ECO:0000256" key="7">
    <source>
        <dbReference type="ARBA" id="ARBA00022741"/>
    </source>
</evidence>
<dbReference type="GO" id="GO:0061630">
    <property type="term" value="F:ubiquitin protein ligase activity"/>
    <property type="evidence" value="ECO:0007669"/>
    <property type="project" value="UniProtKB-EC"/>
</dbReference>
<evidence type="ECO:0000256" key="3">
    <source>
        <dbReference type="ARBA" id="ARBA00004906"/>
    </source>
</evidence>
<feature type="coiled-coil region" evidence="12">
    <location>
        <begin position="379"/>
        <end position="476"/>
    </location>
</feature>
<evidence type="ECO:0000256" key="9">
    <source>
        <dbReference type="ARBA" id="ARBA00022786"/>
    </source>
</evidence>
<dbReference type="InterPro" id="IPR011009">
    <property type="entry name" value="Kinase-like_dom_sf"/>
</dbReference>
<keyword evidence="6" id="KW-0808">Transferase</keyword>
<dbReference type="EC" id="2.3.2.27" evidence="4"/>
<sequence length="862" mass="95616">MAAVSSVTEIVEYHDGVLTPVKEAPPPSPVVREDVMYVAVGNMVKESELTLLWALKNSGGRRLCIIHVHQPAKKIPIMGTKFPITKLAEHQVRAYHDAERQNMRKVLEKYTLICEQSGMPAEKLVIEMDSIEKGIIELIHQHGIGKLVIGGAANRSYSRRMIEPKSKKAIYVCQHAPAFCHIWFVCKGHLIHTRESRIDALNMEVSSPAPVGTPSPASGSPSRGLSGTVQTGPLAYSTPEKGSVGSTDYGLTPYCRSITDGSSDGWGGMSMRSSSGGSRLSSCSSSEMLDDSSLVSPLETEGSESRIQAQADPFKYDPSPLPSISESSGVDELYDRLQQFVVDAETSRREAYEESIKRRKAEKEAIDAFLRVKASEFMYAEELRKRRETEEALAEGDEEVKRMRQHLKKIMEDLRVSQEEKSCLECQIADSGQMVHELEDKILSAVDLIQKFKKEKDELEVERDDALRIAEGLRQKHVGGPSSRPNYRFFAEFSFSEIKEATNNFDPSLIIGEGGYGSIYKGLLRHTQVAIKMLNSNSSQGPSEFLQEVNILSKLRHPNLVTLIGACPEAWTLVYEYLPNGSLEDRINPKDNTPPLTWQTRIRIAAELCSVLLFLHSYRPQGIIHGDLKPANILLDANHVSKLSDFGICCELSEDDFPGNNKTLSCRTNARGTFAYMDPEVFATGELTAKSDVFSFGIILQRLLTGKPALGITREVQYALDQGNLKDLLDPAAGDWPFVQAKQLAHLAMSCCRMDGINRPDLACEVLRVLEPMRASCGVSSSHLGFEEGFQIPSHFICPIFQEIMQDPVVAADGYTYEAEALKGWLDSGHNTSPMTNLKLAHSDLVPNHTLRSAIQEWLQQP</sequence>
<dbReference type="Pfam" id="PF00069">
    <property type="entry name" value="Pkinase"/>
    <property type="match status" value="1"/>
</dbReference>
<dbReference type="InterPro" id="IPR017441">
    <property type="entry name" value="Protein_kinase_ATP_BS"/>
</dbReference>
<evidence type="ECO:0000256" key="10">
    <source>
        <dbReference type="ARBA" id="ARBA00022840"/>
    </source>
</evidence>
<feature type="domain" description="U-box" evidence="15">
    <location>
        <begin position="791"/>
        <end position="862"/>
    </location>
</feature>
<dbReference type="SUPFAM" id="SSF52402">
    <property type="entry name" value="Adenine nucleotide alpha hydrolases-like"/>
    <property type="match status" value="1"/>
</dbReference>
<evidence type="ECO:0000256" key="5">
    <source>
        <dbReference type="ARBA" id="ARBA00022527"/>
    </source>
</evidence>
<keyword evidence="10 11" id="KW-0067">ATP-binding</keyword>
<dbReference type="InterPro" id="IPR003613">
    <property type="entry name" value="Ubox_domain"/>
</dbReference>
<dbReference type="PROSITE" id="PS51698">
    <property type="entry name" value="U_BOX"/>
    <property type="match status" value="1"/>
</dbReference>
<dbReference type="InterPro" id="IPR051348">
    <property type="entry name" value="U-box_ubiquitin_ligases"/>
</dbReference>
<evidence type="ECO:0000259" key="15">
    <source>
        <dbReference type="PROSITE" id="PS51698"/>
    </source>
</evidence>
<evidence type="ECO:0000313" key="16">
    <source>
        <dbReference type="EMBL" id="GAA0153592.1"/>
    </source>
</evidence>
<feature type="region of interest" description="Disordered" evidence="13">
    <location>
        <begin position="205"/>
        <end position="244"/>
    </location>
</feature>
<comment type="catalytic activity">
    <reaction evidence="1">
        <text>S-ubiquitinyl-[E2 ubiquitin-conjugating enzyme]-L-cysteine + [acceptor protein]-L-lysine = [E2 ubiquitin-conjugating enzyme]-L-cysteine + N(6)-ubiquitinyl-[acceptor protein]-L-lysine.</text>
        <dbReference type="EC" id="2.3.2.27"/>
    </reaction>
</comment>
<name>A0AAV3PPE1_LITER</name>
<reference evidence="16 17" key="1">
    <citation type="submission" date="2024-01" db="EMBL/GenBank/DDBJ databases">
        <title>The complete chloroplast genome sequence of Lithospermum erythrorhizon: insights into the phylogenetic relationship among Boraginaceae species and the maternal lineages of purple gromwells.</title>
        <authorList>
            <person name="Okada T."/>
            <person name="Watanabe K."/>
        </authorList>
    </citation>
    <scope>NUCLEOTIDE SEQUENCE [LARGE SCALE GENOMIC DNA]</scope>
</reference>
<evidence type="ECO:0000259" key="14">
    <source>
        <dbReference type="PROSITE" id="PS50011"/>
    </source>
</evidence>
<dbReference type="Gene3D" id="3.30.200.20">
    <property type="entry name" value="Phosphorylase Kinase, domain 1"/>
    <property type="match status" value="1"/>
</dbReference>
<dbReference type="PANTHER" id="PTHR45647">
    <property type="entry name" value="OS02G0152300 PROTEIN"/>
    <property type="match status" value="1"/>
</dbReference>
<dbReference type="GO" id="GO:0005524">
    <property type="term" value="F:ATP binding"/>
    <property type="evidence" value="ECO:0007669"/>
    <property type="project" value="UniProtKB-UniRule"/>
</dbReference>
<dbReference type="EMBL" id="BAABME010002211">
    <property type="protein sequence ID" value="GAA0153592.1"/>
    <property type="molecule type" value="Genomic_DNA"/>
</dbReference>
<dbReference type="GO" id="GO:0016567">
    <property type="term" value="P:protein ubiquitination"/>
    <property type="evidence" value="ECO:0007669"/>
    <property type="project" value="InterPro"/>
</dbReference>
<dbReference type="SMART" id="SM00220">
    <property type="entry name" value="S_TKc"/>
    <property type="match status" value="1"/>
</dbReference>
<feature type="binding site" evidence="11">
    <location>
        <position position="532"/>
    </location>
    <ligand>
        <name>ATP</name>
        <dbReference type="ChEBI" id="CHEBI:30616"/>
    </ligand>
</feature>
<feature type="region of interest" description="Disordered" evidence="13">
    <location>
        <begin position="265"/>
        <end position="327"/>
    </location>
</feature>
<feature type="compositionally biased region" description="Polar residues" evidence="13">
    <location>
        <begin position="215"/>
        <end position="231"/>
    </location>
</feature>
<dbReference type="CDD" id="cd16655">
    <property type="entry name" value="RING-Ubox_WDSUB1-like"/>
    <property type="match status" value="1"/>
</dbReference>
<dbReference type="AlphaFoldDB" id="A0AAV3PPE1"/>
<keyword evidence="7 11" id="KW-0547">Nucleotide-binding</keyword>
<keyword evidence="12" id="KW-0175">Coiled coil</keyword>
<dbReference type="GO" id="GO:0004674">
    <property type="term" value="F:protein serine/threonine kinase activity"/>
    <property type="evidence" value="ECO:0007669"/>
    <property type="project" value="UniProtKB-KW"/>
</dbReference>
<dbReference type="SMART" id="SM00504">
    <property type="entry name" value="Ubox"/>
    <property type="match status" value="1"/>
</dbReference>
<comment type="pathway">
    <text evidence="3">Protein modification; protein ubiquitination.</text>
</comment>
<dbReference type="Pfam" id="PF04564">
    <property type="entry name" value="U-box"/>
    <property type="match status" value="1"/>
</dbReference>
<dbReference type="SUPFAM" id="SSF57850">
    <property type="entry name" value="RING/U-box"/>
    <property type="match status" value="1"/>
</dbReference>
<evidence type="ECO:0000313" key="17">
    <source>
        <dbReference type="Proteomes" id="UP001454036"/>
    </source>
</evidence>
<keyword evidence="8" id="KW-0418">Kinase</keyword>
<keyword evidence="9" id="KW-0833">Ubl conjugation pathway</keyword>
<dbReference type="InterPro" id="IPR014729">
    <property type="entry name" value="Rossmann-like_a/b/a_fold"/>
</dbReference>
<gene>
    <name evidence="16" type="ORF">LIER_11793</name>
</gene>
<evidence type="ECO:0000256" key="13">
    <source>
        <dbReference type="SAM" id="MobiDB-lite"/>
    </source>
</evidence>
<comment type="function">
    <text evidence="2">Functions as an E3 ubiquitin ligase.</text>
</comment>
<dbReference type="SUPFAM" id="SSF56112">
    <property type="entry name" value="Protein kinase-like (PK-like)"/>
    <property type="match status" value="1"/>
</dbReference>
<dbReference type="FunFam" id="3.30.200.20:FF:000039">
    <property type="entry name" value="receptor-like protein kinase FERONIA"/>
    <property type="match status" value="1"/>
</dbReference>
<evidence type="ECO:0000256" key="12">
    <source>
        <dbReference type="SAM" id="Coils"/>
    </source>
</evidence>
<dbReference type="CDD" id="cd01989">
    <property type="entry name" value="USP_STK_Ubox_N"/>
    <property type="match status" value="1"/>
</dbReference>
<accession>A0AAV3PPE1</accession>
<evidence type="ECO:0000256" key="1">
    <source>
        <dbReference type="ARBA" id="ARBA00000900"/>
    </source>
</evidence>
<proteinExistence type="predicted"/>
<dbReference type="Gene3D" id="3.40.50.620">
    <property type="entry name" value="HUPs"/>
    <property type="match status" value="1"/>
</dbReference>
<evidence type="ECO:0000256" key="8">
    <source>
        <dbReference type="ARBA" id="ARBA00022777"/>
    </source>
</evidence>
<dbReference type="PROSITE" id="PS50011">
    <property type="entry name" value="PROTEIN_KINASE_DOM"/>
    <property type="match status" value="1"/>
</dbReference>
<feature type="compositionally biased region" description="Low complexity" evidence="13">
    <location>
        <begin position="269"/>
        <end position="296"/>
    </location>
</feature>
<dbReference type="InterPro" id="IPR013083">
    <property type="entry name" value="Znf_RING/FYVE/PHD"/>
</dbReference>
<dbReference type="Proteomes" id="UP001454036">
    <property type="component" value="Unassembled WGS sequence"/>
</dbReference>
<keyword evidence="5" id="KW-0723">Serine/threonine-protein kinase</keyword>
<keyword evidence="17" id="KW-1185">Reference proteome</keyword>
<evidence type="ECO:0000256" key="4">
    <source>
        <dbReference type="ARBA" id="ARBA00012483"/>
    </source>
</evidence>
<feature type="domain" description="Protein kinase" evidence="14">
    <location>
        <begin position="505"/>
        <end position="774"/>
    </location>
</feature>
<dbReference type="Gene3D" id="3.30.40.10">
    <property type="entry name" value="Zinc/RING finger domain, C3HC4 (zinc finger)"/>
    <property type="match status" value="1"/>
</dbReference>
<comment type="caution">
    <text evidence="16">The sequence shown here is derived from an EMBL/GenBank/DDBJ whole genome shotgun (WGS) entry which is preliminary data.</text>
</comment>
<dbReference type="PROSITE" id="PS00107">
    <property type="entry name" value="PROTEIN_KINASE_ATP"/>
    <property type="match status" value="1"/>
</dbReference>
<evidence type="ECO:0000256" key="11">
    <source>
        <dbReference type="PROSITE-ProRule" id="PRU10141"/>
    </source>
</evidence>
<dbReference type="PROSITE" id="PS00108">
    <property type="entry name" value="PROTEIN_KINASE_ST"/>
    <property type="match status" value="1"/>
</dbReference>
<organism evidence="16 17">
    <name type="scientific">Lithospermum erythrorhizon</name>
    <name type="common">Purple gromwell</name>
    <name type="synonym">Lithospermum officinale var. erythrorhizon</name>
    <dbReference type="NCBI Taxonomy" id="34254"/>
    <lineage>
        <taxon>Eukaryota</taxon>
        <taxon>Viridiplantae</taxon>
        <taxon>Streptophyta</taxon>
        <taxon>Embryophyta</taxon>
        <taxon>Tracheophyta</taxon>
        <taxon>Spermatophyta</taxon>
        <taxon>Magnoliopsida</taxon>
        <taxon>eudicotyledons</taxon>
        <taxon>Gunneridae</taxon>
        <taxon>Pentapetalae</taxon>
        <taxon>asterids</taxon>
        <taxon>lamiids</taxon>
        <taxon>Boraginales</taxon>
        <taxon>Boraginaceae</taxon>
        <taxon>Boraginoideae</taxon>
        <taxon>Lithospermeae</taxon>
        <taxon>Lithospermum</taxon>
    </lineage>
</organism>
<dbReference type="InterPro" id="IPR000719">
    <property type="entry name" value="Prot_kinase_dom"/>
</dbReference>
<dbReference type="PANTHER" id="PTHR45647:SF100">
    <property type="entry name" value="U-BOX DOMAIN-CONTAINING PROTEIN 33"/>
    <property type="match status" value="1"/>
</dbReference>
<protein>
    <recommendedName>
        <fullName evidence="4">RING-type E3 ubiquitin transferase</fullName>
        <ecNumber evidence="4">2.3.2.27</ecNumber>
    </recommendedName>
</protein>
<dbReference type="Gene3D" id="1.10.510.10">
    <property type="entry name" value="Transferase(Phosphotransferase) domain 1"/>
    <property type="match status" value="1"/>
</dbReference>
<dbReference type="InterPro" id="IPR008271">
    <property type="entry name" value="Ser/Thr_kinase_AS"/>
</dbReference>
<evidence type="ECO:0000256" key="2">
    <source>
        <dbReference type="ARBA" id="ARBA00003861"/>
    </source>
</evidence>